<dbReference type="EMBL" id="JACJQB010000018">
    <property type="protein sequence ID" value="MBD2188577.1"/>
    <property type="molecule type" value="Genomic_DNA"/>
</dbReference>
<feature type="transmembrane region" description="Helical" evidence="3">
    <location>
        <begin position="86"/>
        <end position="103"/>
    </location>
</feature>
<keyword evidence="3" id="KW-0472">Membrane</keyword>
<feature type="transmembrane region" description="Helical" evidence="3">
    <location>
        <begin position="17"/>
        <end position="40"/>
    </location>
</feature>
<dbReference type="InterPro" id="IPR005804">
    <property type="entry name" value="FA_desaturase_dom"/>
</dbReference>
<sequence>MLQTFSASPRTFEVDDWIGLLVVAVIVGLWFASLLGLLFIPNVSFNFLALILAILGRAYLHTGMFILAHDAMHGNLIPNHRRLNNFIGRVAVTVYGFLPYNLCHSNHAKHHRYTSQSDDPDFHGSNPHPVFWFFKFIREYFPLRSLLIFMINMSVIFWGLMLIFHVSMVNLICFWILPLVLSSLQLFYFGTYLPHRQIHRNPNFLPRPTSNSLTILWSFLSCYNFGHYHWEHHEYPKTPWYRLHNVHRIDYSAKR</sequence>
<dbReference type="Pfam" id="PF00487">
    <property type="entry name" value="FA_desaturase"/>
    <property type="match status" value="1"/>
</dbReference>
<gene>
    <name evidence="5" type="ORF">H6F41_10515</name>
</gene>
<name>A0ABR7ZZP8_9CYAN</name>
<feature type="transmembrane region" description="Helical" evidence="3">
    <location>
        <begin position="47"/>
        <end position="66"/>
    </location>
</feature>
<evidence type="ECO:0000256" key="2">
    <source>
        <dbReference type="ARBA" id="ARBA00008749"/>
    </source>
</evidence>
<dbReference type="Proteomes" id="UP000642094">
    <property type="component" value="Unassembled WGS sequence"/>
</dbReference>
<evidence type="ECO:0000256" key="3">
    <source>
        <dbReference type="SAM" id="Phobius"/>
    </source>
</evidence>
<feature type="transmembrane region" description="Helical" evidence="3">
    <location>
        <begin position="146"/>
        <end position="166"/>
    </location>
</feature>
<comment type="caution">
    <text evidence="5">The sequence shown here is derived from an EMBL/GenBank/DDBJ whole genome shotgun (WGS) entry which is preliminary data.</text>
</comment>
<comment type="cofactor">
    <cofactor evidence="1">
        <name>Fe(2+)</name>
        <dbReference type="ChEBI" id="CHEBI:29033"/>
    </cofactor>
</comment>
<reference evidence="5 6" key="1">
    <citation type="journal article" date="2020" name="ISME J.">
        <title>Comparative genomics reveals insights into cyanobacterial evolution and habitat adaptation.</title>
        <authorList>
            <person name="Chen M.Y."/>
            <person name="Teng W.K."/>
            <person name="Zhao L."/>
            <person name="Hu C.X."/>
            <person name="Zhou Y.K."/>
            <person name="Han B.P."/>
            <person name="Song L.R."/>
            <person name="Shu W.S."/>
        </authorList>
    </citation>
    <scope>NUCLEOTIDE SEQUENCE [LARGE SCALE GENOMIC DNA]</scope>
    <source>
        <strain evidence="5 6">FACHB-723</strain>
    </source>
</reference>
<organism evidence="5 6">
    <name type="scientific">Pseudanabaena mucicola FACHB-723</name>
    <dbReference type="NCBI Taxonomy" id="2692860"/>
    <lineage>
        <taxon>Bacteria</taxon>
        <taxon>Bacillati</taxon>
        <taxon>Cyanobacteriota</taxon>
        <taxon>Cyanophyceae</taxon>
        <taxon>Pseudanabaenales</taxon>
        <taxon>Pseudanabaenaceae</taxon>
        <taxon>Pseudanabaena</taxon>
    </lineage>
</organism>
<comment type="similarity">
    <text evidence="2">Belongs to the fatty acid desaturase type 2 family.</text>
</comment>
<dbReference type="RefSeq" id="WP_190403427.1">
    <property type="nucleotide sequence ID" value="NZ_JACJQB010000018.1"/>
</dbReference>
<evidence type="ECO:0000313" key="5">
    <source>
        <dbReference type="EMBL" id="MBD2188577.1"/>
    </source>
</evidence>
<keyword evidence="3" id="KW-1133">Transmembrane helix</keyword>
<evidence type="ECO:0000313" key="6">
    <source>
        <dbReference type="Proteomes" id="UP000642094"/>
    </source>
</evidence>
<accession>A0ABR7ZZP8</accession>
<keyword evidence="3" id="KW-0812">Transmembrane</keyword>
<evidence type="ECO:0000256" key="1">
    <source>
        <dbReference type="ARBA" id="ARBA00001954"/>
    </source>
</evidence>
<feature type="transmembrane region" description="Helical" evidence="3">
    <location>
        <begin position="172"/>
        <end position="193"/>
    </location>
</feature>
<evidence type="ECO:0000259" key="4">
    <source>
        <dbReference type="Pfam" id="PF00487"/>
    </source>
</evidence>
<protein>
    <submittedName>
        <fullName evidence="5">Fatty acid desaturase</fullName>
    </submittedName>
</protein>
<feature type="domain" description="Fatty acid desaturase" evidence="4">
    <location>
        <begin position="132"/>
        <end position="249"/>
    </location>
</feature>
<proteinExistence type="inferred from homology"/>
<keyword evidence="6" id="KW-1185">Reference proteome</keyword>